<comment type="similarity">
    <text evidence="2 7">Belongs to the PRP38 family.</text>
</comment>
<gene>
    <name evidence="8" type="ORF">TVAG_408720</name>
</gene>
<comment type="function">
    <text evidence="7">Required for pre-mRNA splicing.</text>
</comment>
<keyword evidence="3 7" id="KW-0507">mRNA processing</keyword>
<accession>A2G7A6</accession>
<evidence type="ECO:0000313" key="9">
    <source>
        <dbReference type="Proteomes" id="UP000001542"/>
    </source>
</evidence>
<dbReference type="RefSeq" id="XP_001299887.1">
    <property type="nucleotide sequence ID" value="XM_001299886.1"/>
</dbReference>
<dbReference type="VEuPathDB" id="TrichDB:TVAG_408720"/>
<dbReference type="AlphaFoldDB" id="A2G7A6"/>
<reference evidence="8" key="2">
    <citation type="journal article" date="2007" name="Science">
        <title>Draft genome sequence of the sexually transmitted pathogen Trichomonas vaginalis.</title>
        <authorList>
            <person name="Carlton J.M."/>
            <person name="Hirt R.P."/>
            <person name="Silva J.C."/>
            <person name="Delcher A.L."/>
            <person name="Schatz M."/>
            <person name="Zhao Q."/>
            <person name="Wortman J.R."/>
            <person name="Bidwell S.L."/>
            <person name="Alsmark U.C.M."/>
            <person name="Besteiro S."/>
            <person name="Sicheritz-Ponten T."/>
            <person name="Noel C.J."/>
            <person name="Dacks J.B."/>
            <person name="Foster P.G."/>
            <person name="Simillion C."/>
            <person name="Van de Peer Y."/>
            <person name="Miranda-Saavedra D."/>
            <person name="Barton G.J."/>
            <person name="Westrop G.D."/>
            <person name="Mueller S."/>
            <person name="Dessi D."/>
            <person name="Fiori P.L."/>
            <person name="Ren Q."/>
            <person name="Paulsen I."/>
            <person name="Zhang H."/>
            <person name="Bastida-Corcuera F.D."/>
            <person name="Simoes-Barbosa A."/>
            <person name="Brown M.T."/>
            <person name="Hayes R.D."/>
            <person name="Mukherjee M."/>
            <person name="Okumura C.Y."/>
            <person name="Schneider R."/>
            <person name="Smith A.J."/>
            <person name="Vanacova S."/>
            <person name="Villalvazo M."/>
            <person name="Haas B.J."/>
            <person name="Pertea M."/>
            <person name="Feldblyum T.V."/>
            <person name="Utterback T.R."/>
            <person name="Shu C.L."/>
            <person name="Osoegawa K."/>
            <person name="de Jong P.J."/>
            <person name="Hrdy I."/>
            <person name="Horvathova L."/>
            <person name="Zubacova Z."/>
            <person name="Dolezal P."/>
            <person name="Malik S.B."/>
            <person name="Logsdon J.M. Jr."/>
            <person name="Henze K."/>
            <person name="Gupta A."/>
            <person name="Wang C.C."/>
            <person name="Dunne R.L."/>
            <person name="Upcroft J.A."/>
            <person name="Upcroft P."/>
            <person name="White O."/>
            <person name="Salzberg S.L."/>
            <person name="Tang P."/>
            <person name="Chiu C.-H."/>
            <person name="Lee Y.-S."/>
            <person name="Embley T.M."/>
            <person name="Coombs G.H."/>
            <person name="Mottram J.C."/>
            <person name="Tachezy J."/>
            <person name="Fraser-Liggett C.M."/>
            <person name="Johnson P.J."/>
        </authorList>
    </citation>
    <scope>NUCLEOTIDE SEQUENCE [LARGE SCALE GENOMIC DNA]</scope>
    <source>
        <strain evidence="8">G3</strain>
    </source>
</reference>
<dbReference type="InterPro" id="IPR005037">
    <property type="entry name" value="PRP38"/>
</dbReference>
<dbReference type="Pfam" id="PF03371">
    <property type="entry name" value="PRP38"/>
    <property type="match status" value="1"/>
</dbReference>
<organism evidence="8 9">
    <name type="scientific">Trichomonas vaginalis (strain ATCC PRA-98 / G3)</name>
    <dbReference type="NCBI Taxonomy" id="412133"/>
    <lineage>
        <taxon>Eukaryota</taxon>
        <taxon>Metamonada</taxon>
        <taxon>Parabasalia</taxon>
        <taxon>Trichomonadida</taxon>
        <taxon>Trichomonadidae</taxon>
        <taxon>Trichomonas</taxon>
    </lineage>
</organism>
<dbReference type="GO" id="GO:0071011">
    <property type="term" value="C:precatalytic spliceosome"/>
    <property type="evidence" value="ECO:0000318"/>
    <property type="project" value="GO_Central"/>
</dbReference>
<evidence type="ECO:0000313" key="8">
    <source>
        <dbReference type="EMBL" id="EAX86957.1"/>
    </source>
</evidence>
<keyword evidence="4 7" id="KW-0747">Spliceosome</keyword>
<proteinExistence type="inferred from homology"/>
<protein>
    <recommendedName>
        <fullName evidence="7">Pre-mRNA-splicing factor 38</fullName>
    </recommendedName>
</protein>
<evidence type="ECO:0000256" key="3">
    <source>
        <dbReference type="ARBA" id="ARBA00022664"/>
    </source>
</evidence>
<dbReference type="eggNOG" id="KOG2889">
    <property type="taxonomic scope" value="Eukaryota"/>
</dbReference>
<dbReference type="PANTHER" id="PTHR23142">
    <property type="entry name" value="PRE-MRNA-SPLICING FACTOR 38A-RELATED"/>
    <property type="match status" value="1"/>
</dbReference>
<dbReference type="SMR" id="A2G7A6"/>
<keyword evidence="5 7" id="KW-0508">mRNA splicing</keyword>
<dbReference type="InParanoid" id="A2G7A6"/>
<dbReference type="Proteomes" id="UP000001542">
    <property type="component" value="Unassembled WGS sequence"/>
</dbReference>
<dbReference type="EMBL" id="DS114539">
    <property type="protein sequence ID" value="EAX86957.1"/>
    <property type="molecule type" value="Genomic_DNA"/>
</dbReference>
<reference evidence="8" key="1">
    <citation type="submission" date="2006-10" db="EMBL/GenBank/DDBJ databases">
        <authorList>
            <person name="Amadeo P."/>
            <person name="Zhao Q."/>
            <person name="Wortman J."/>
            <person name="Fraser-Liggett C."/>
            <person name="Carlton J."/>
        </authorList>
    </citation>
    <scope>NUCLEOTIDE SEQUENCE</scope>
    <source>
        <strain evidence="8">G3</strain>
    </source>
</reference>
<keyword evidence="6 7" id="KW-0539">Nucleus</keyword>
<dbReference type="KEGG" id="tva:4744608"/>
<evidence type="ECO:0000256" key="4">
    <source>
        <dbReference type="ARBA" id="ARBA00022728"/>
    </source>
</evidence>
<sequence length="286" mass="33359">MSKNKKLPFSKITSEEKEKEKGKEDNYVHPWWTDTYSFKKYVRGVAPQHLIDTSTRHRIYNSVYWQQHCFGVNLLTLVDRAQSLKGVGGVYGLFREPCNFICLFLKLLELEPSKKVIEGFLNTKSWQMKHLRLLAALYVRFVFPAEEVYLILEGLLGQYFKVAVLREEGFKVEYFDTVIYSFLHDKFWCGITFPPLTPRNNLPPRITPLAHMADKIKEEEFAKLGMNKDGELFEEIEKRKSEEKQSGRIQFKVKKKVPVPAPQKSEANEIAEENKLRAMLGLPLLH</sequence>
<name>A2G7A6_TRIV3</name>
<dbReference type="GO" id="GO:0000398">
    <property type="term" value="P:mRNA splicing, via spliceosome"/>
    <property type="evidence" value="ECO:0007669"/>
    <property type="project" value="UniProtKB-UniRule"/>
</dbReference>
<dbReference type="OrthoDB" id="190958at2759"/>
<evidence type="ECO:0000256" key="6">
    <source>
        <dbReference type="ARBA" id="ARBA00023242"/>
    </source>
</evidence>
<evidence type="ECO:0000256" key="2">
    <source>
        <dbReference type="ARBA" id="ARBA00006164"/>
    </source>
</evidence>
<dbReference type="VEuPathDB" id="TrichDB:TVAGG3_0142060"/>
<keyword evidence="9" id="KW-1185">Reference proteome</keyword>
<evidence type="ECO:0000256" key="5">
    <source>
        <dbReference type="ARBA" id="ARBA00023187"/>
    </source>
</evidence>
<evidence type="ECO:0000256" key="7">
    <source>
        <dbReference type="RuleBase" id="RU367025"/>
    </source>
</evidence>
<dbReference type="STRING" id="5722.A2G7A6"/>
<evidence type="ECO:0000256" key="1">
    <source>
        <dbReference type="ARBA" id="ARBA00004123"/>
    </source>
</evidence>
<dbReference type="FunCoup" id="A2G7A6">
    <property type="interactions" value="480"/>
</dbReference>
<comment type="subcellular location">
    <subcellularLocation>
        <location evidence="1 7">Nucleus</location>
    </subcellularLocation>
</comment>